<comment type="subcellular location">
    <subcellularLocation>
        <location evidence="1">Cell membrane</location>
        <topology evidence="1">Multi-pass membrane protein</topology>
    </subcellularLocation>
</comment>
<dbReference type="EMBL" id="CAJNAU010000284">
    <property type="protein sequence ID" value="CAE6871637.1"/>
    <property type="molecule type" value="Genomic_DNA"/>
</dbReference>
<feature type="transmembrane region" description="Helical" evidence="6">
    <location>
        <begin position="40"/>
        <end position="64"/>
    </location>
</feature>
<dbReference type="RefSeq" id="WP_200623314.1">
    <property type="nucleotide sequence ID" value="NZ_CAJNAU010000284.1"/>
</dbReference>
<dbReference type="Pfam" id="PF01810">
    <property type="entry name" value="LysE"/>
    <property type="match status" value="1"/>
</dbReference>
<proteinExistence type="predicted"/>
<evidence type="ECO:0000256" key="6">
    <source>
        <dbReference type="SAM" id="Phobius"/>
    </source>
</evidence>
<keyword evidence="8" id="KW-1185">Reference proteome</keyword>
<evidence type="ECO:0000256" key="3">
    <source>
        <dbReference type="ARBA" id="ARBA00022692"/>
    </source>
</evidence>
<organism evidence="7 8">
    <name type="scientific">Paraburkholderia aspalathi</name>
    <dbReference type="NCBI Taxonomy" id="1324617"/>
    <lineage>
        <taxon>Bacteria</taxon>
        <taxon>Pseudomonadati</taxon>
        <taxon>Pseudomonadota</taxon>
        <taxon>Betaproteobacteria</taxon>
        <taxon>Burkholderiales</taxon>
        <taxon>Burkholderiaceae</taxon>
        <taxon>Paraburkholderia</taxon>
    </lineage>
</organism>
<feature type="transmembrane region" description="Helical" evidence="6">
    <location>
        <begin position="184"/>
        <end position="203"/>
    </location>
</feature>
<evidence type="ECO:0000256" key="1">
    <source>
        <dbReference type="ARBA" id="ARBA00004651"/>
    </source>
</evidence>
<dbReference type="PANTHER" id="PTHR30086:SF19">
    <property type="entry name" value="THREONINE EFFLUX PROTEIN"/>
    <property type="match status" value="1"/>
</dbReference>
<keyword evidence="5 6" id="KW-0472">Membrane</keyword>
<keyword evidence="4 6" id="KW-1133">Transmembrane helix</keyword>
<feature type="transmembrane region" description="Helical" evidence="6">
    <location>
        <begin position="76"/>
        <end position="96"/>
    </location>
</feature>
<feature type="transmembrane region" description="Helical" evidence="6">
    <location>
        <begin position="6"/>
        <end position="28"/>
    </location>
</feature>
<evidence type="ECO:0000256" key="2">
    <source>
        <dbReference type="ARBA" id="ARBA00022475"/>
    </source>
</evidence>
<dbReference type="PANTHER" id="PTHR30086">
    <property type="entry name" value="ARGININE EXPORTER PROTEIN ARGO"/>
    <property type="match status" value="1"/>
</dbReference>
<dbReference type="Proteomes" id="UP000674425">
    <property type="component" value="Unassembled WGS sequence"/>
</dbReference>
<protein>
    <submittedName>
        <fullName evidence="7">Threonine efflux protein</fullName>
    </submittedName>
</protein>
<sequence>MDVAPKLISLMIVMLVSVISPGPNFMIVSSIAAMKSRRDGILVASGLSLAAGTWTIVSISGVGYLLQHMSWLADGIRVTGCIYLAWLGLKMVWSSIRSESPGSRVGAAFGARPMLEGFLASMTNPKSFAFYLSIFALLIPPHRALGFYVCVFAIPVVISFCWYSIVAVIFSIEKMRAGFARKRKIIDGCVGGFLIIFAGHLFIS</sequence>
<keyword evidence="2" id="KW-1003">Cell membrane</keyword>
<keyword evidence="3 6" id="KW-0812">Transmembrane</keyword>
<name>A0ABM8T9D5_9BURK</name>
<comment type="caution">
    <text evidence="7">The sequence shown here is derived from an EMBL/GenBank/DDBJ whole genome shotgun (WGS) entry which is preliminary data.</text>
</comment>
<evidence type="ECO:0000256" key="5">
    <source>
        <dbReference type="ARBA" id="ARBA00023136"/>
    </source>
</evidence>
<feature type="transmembrane region" description="Helical" evidence="6">
    <location>
        <begin position="117"/>
        <end position="139"/>
    </location>
</feature>
<reference evidence="7 8" key="1">
    <citation type="submission" date="2021-02" db="EMBL/GenBank/DDBJ databases">
        <authorList>
            <person name="Vanwijnsberghe S."/>
        </authorList>
    </citation>
    <scope>NUCLEOTIDE SEQUENCE [LARGE SCALE GENOMIC DNA]</scope>
    <source>
        <strain evidence="7 8">R-69658</strain>
    </source>
</reference>
<evidence type="ECO:0000313" key="7">
    <source>
        <dbReference type="EMBL" id="CAE6871637.1"/>
    </source>
</evidence>
<accession>A0ABM8T9D5</accession>
<evidence type="ECO:0000313" key="8">
    <source>
        <dbReference type="Proteomes" id="UP000674425"/>
    </source>
</evidence>
<evidence type="ECO:0000256" key="4">
    <source>
        <dbReference type="ARBA" id="ARBA00022989"/>
    </source>
</evidence>
<dbReference type="InterPro" id="IPR001123">
    <property type="entry name" value="LeuE-type"/>
</dbReference>
<feature type="transmembrane region" description="Helical" evidence="6">
    <location>
        <begin position="145"/>
        <end position="172"/>
    </location>
</feature>
<gene>
    <name evidence="7" type="primary">rhtC_3</name>
    <name evidence="7" type="ORF">R69658_08188</name>
</gene>